<protein>
    <submittedName>
        <fullName evidence="1">Uncharacterized protein</fullName>
    </submittedName>
</protein>
<dbReference type="EMBL" id="KZ084120">
    <property type="protein sequence ID" value="OSD00223.1"/>
    <property type="molecule type" value="Genomic_DNA"/>
</dbReference>
<accession>A0A1Y2II71</accession>
<evidence type="ECO:0000313" key="2">
    <source>
        <dbReference type="Proteomes" id="UP000193067"/>
    </source>
</evidence>
<dbReference type="AlphaFoldDB" id="A0A1Y2II71"/>
<dbReference type="Proteomes" id="UP000193067">
    <property type="component" value="Unassembled WGS sequence"/>
</dbReference>
<keyword evidence="2" id="KW-1185">Reference proteome</keyword>
<sequence>MDSPRQAVSRTVRLRWASATLVSRVLLNLHPLHFVSAVYVSHPPPLPESLSSYSDLDLVKLQLCYEWTTSTCTFRKTWENSSSLLILRTHWEQ</sequence>
<reference evidence="1 2" key="1">
    <citation type="journal article" date="2015" name="Biotechnol. Biofuels">
        <title>Enhanced degradation of softwood versus hardwood by the white-rot fungus Pycnoporus coccineus.</title>
        <authorList>
            <person name="Couturier M."/>
            <person name="Navarro D."/>
            <person name="Chevret D."/>
            <person name="Henrissat B."/>
            <person name="Piumi F."/>
            <person name="Ruiz-Duenas F.J."/>
            <person name="Martinez A.T."/>
            <person name="Grigoriev I.V."/>
            <person name="Riley R."/>
            <person name="Lipzen A."/>
            <person name="Berrin J.G."/>
            <person name="Master E.R."/>
            <person name="Rosso M.N."/>
        </authorList>
    </citation>
    <scope>NUCLEOTIDE SEQUENCE [LARGE SCALE GENOMIC DNA]</scope>
    <source>
        <strain evidence="1 2">BRFM310</strain>
    </source>
</reference>
<gene>
    <name evidence="1" type="ORF">PYCCODRAFT_709112</name>
</gene>
<organism evidence="1 2">
    <name type="scientific">Trametes coccinea (strain BRFM310)</name>
    <name type="common">Pycnoporus coccineus</name>
    <dbReference type="NCBI Taxonomy" id="1353009"/>
    <lineage>
        <taxon>Eukaryota</taxon>
        <taxon>Fungi</taxon>
        <taxon>Dikarya</taxon>
        <taxon>Basidiomycota</taxon>
        <taxon>Agaricomycotina</taxon>
        <taxon>Agaricomycetes</taxon>
        <taxon>Polyporales</taxon>
        <taxon>Polyporaceae</taxon>
        <taxon>Trametes</taxon>
    </lineage>
</organism>
<evidence type="ECO:0000313" key="1">
    <source>
        <dbReference type="EMBL" id="OSD00223.1"/>
    </source>
</evidence>
<name>A0A1Y2II71_TRAC3</name>
<proteinExistence type="predicted"/>